<evidence type="ECO:0000259" key="1">
    <source>
        <dbReference type="Pfam" id="PF06983"/>
    </source>
</evidence>
<dbReference type="InterPro" id="IPR028973">
    <property type="entry name" value="PhnB-like"/>
</dbReference>
<reference evidence="2" key="2">
    <citation type="submission" date="2020-09" db="EMBL/GenBank/DDBJ databases">
        <authorList>
            <person name="Sun Q."/>
            <person name="Kim S."/>
        </authorList>
    </citation>
    <scope>NUCLEOTIDE SEQUENCE</scope>
    <source>
        <strain evidence="2">KCTC 12368</strain>
    </source>
</reference>
<name>A0A918PTC5_9BACT</name>
<dbReference type="PANTHER" id="PTHR33990">
    <property type="entry name" value="PROTEIN YJDN-RELATED"/>
    <property type="match status" value="1"/>
</dbReference>
<protein>
    <submittedName>
        <fullName evidence="2">VOC family protein</fullName>
    </submittedName>
</protein>
<comment type="caution">
    <text evidence="2">The sequence shown here is derived from an EMBL/GenBank/DDBJ whole genome shotgun (WGS) entry which is preliminary data.</text>
</comment>
<accession>A0A918PTC5</accession>
<proteinExistence type="predicted"/>
<keyword evidence="3" id="KW-1185">Reference proteome</keyword>
<dbReference type="SUPFAM" id="SSF54593">
    <property type="entry name" value="Glyoxalase/Bleomycin resistance protein/Dihydroxybiphenyl dioxygenase"/>
    <property type="match status" value="1"/>
</dbReference>
<reference evidence="2" key="1">
    <citation type="journal article" date="2014" name="Int. J. Syst. Evol. Microbiol.">
        <title>Complete genome sequence of Corynebacterium casei LMG S-19264T (=DSM 44701T), isolated from a smear-ripened cheese.</title>
        <authorList>
            <consortium name="US DOE Joint Genome Institute (JGI-PGF)"/>
            <person name="Walter F."/>
            <person name="Albersmeier A."/>
            <person name="Kalinowski J."/>
            <person name="Ruckert C."/>
        </authorList>
    </citation>
    <scope>NUCLEOTIDE SEQUENCE</scope>
    <source>
        <strain evidence="2">KCTC 12368</strain>
    </source>
</reference>
<organism evidence="2 3">
    <name type="scientific">Echinicola pacifica</name>
    <dbReference type="NCBI Taxonomy" id="346377"/>
    <lineage>
        <taxon>Bacteria</taxon>
        <taxon>Pseudomonadati</taxon>
        <taxon>Bacteroidota</taxon>
        <taxon>Cytophagia</taxon>
        <taxon>Cytophagales</taxon>
        <taxon>Cyclobacteriaceae</taxon>
        <taxon>Echinicola</taxon>
    </lineage>
</organism>
<dbReference type="Pfam" id="PF06983">
    <property type="entry name" value="3-dmu-9_3-mt"/>
    <property type="match status" value="1"/>
</dbReference>
<sequence>MPSIHPYLNYLGNCEDAFKLYKSLFGGEYSYFSRFGEMPPQDGMEVPEEKKNQIMHVSLPINEHITLMGSDVGFGWESKTIVGNNISVSITADTKEQAEQFFSGLSEGGQVIMPMADTFWGDYFGMLVDPFGINWMVSYNADA</sequence>
<feature type="domain" description="PhnB-like" evidence="1">
    <location>
        <begin position="4"/>
        <end position="137"/>
    </location>
</feature>
<dbReference type="RefSeq" id="WP_018472219.1">
    <property type="nucleotide sequence ID" value="NZ_BMWX01000002.1"/>
</dbReference>
<dbReference type="InterPro" id="IPR029068">
    <property type="entry name" value="Glyas_Bleomycin-R_OHBP_Dase"/>
</dbReference>
<gene>
    <name evidence="2" type="ORF">GCM10007049_12400</name>
</gene>
<dbReference type="EMBL" id="BMWX01000002">
    <property type="protein sequence ID" value="GGZ21269.1"/>
    <property type="molecule type" value="Genomic_DNA"/>
</dbReference>
<dbReference type="CDD" id="cd06588">
    <property type="entry name" value="PhnB_like"/>
    <property type="match status" value="1"/>
</dbReference>
<dbReference type="Proteomes" id="UP000619457">
    <property type="component" value="Unassembled WGS sequence"/>
</dbReference>
<dbReference type="AlphaFoldDB" id="A0A918PTC5"/>
<evidence type="ECO:0000313" key="3">
    <source>
        <dbReference type="Proteomes" id="UP000619457"/>
    </source>
</evidence>
<dbReference type="Gene3D" id="3.10.180.10">
    <property type="entry name" value="2,3-Dihydroxybiphenyl 1,2-Dioxygenase, domain 1"/>
    <property type="match status" value="1"/>
</dbReference>
<evidence type="ECO:0000313" key="2">
    <source>
        <dbReference type="EMBL" id="GGZ21269.1"/>
    </source>
</evidence>
<dbReference type="PANTHER" id="PTHR33990:SF1">
    <property type="entry name" value="PROTEIN YJDN"/>
    <property type="match status" value="1"/>
</dbReference>